<keyword evidence="7" id="KW-0808">Transferase</keyword>
<gene>
    <name evidence="7" type="ORF">BDW47DRAFT_134110</name>
</gene>
<dbReference type="GO" id="GO:0000993">
    <property type="term" value="F:RNA polymerase II complex binding"/>
    <property type="evidence" value="ECO:0007669"/>
    <property type="project" value="TreeGrafter"/>
</dbReference>
<evidence type="ECO:0000313" key="8">
    <source>
        <dbReference type="Proteomes" id="UP000234585"/>
    </source>
</evidence>
<dbReference type="InterPro" id="IPR019734">
    <property type="entry name" value="TPR_rpt"/>
</dbReference>
<dbReference type="Pfam" id="PF01553">
    <property type="entry name" value="Acyltransferase"/>
    <property type="match status" value="1"/>
</dbReference>
<accession>A0A2I2F276</accession>
<dbReference type="PROSITE" id="PS50005">
    <property type="entry name" value="TPR"/>
    <property type="match status" value="1"/>
</dbReference>
<dbReference type="EMBL" id="KZ559174">
    <property type="protein sequence ID" value="PLB34706.1"/>
    <property type="molecule type" value="Genomic_DNA"/>
</dbReference>
<feature type="transmembrane region" description="Helical" evidence="5">
    <location>
        <begin position="45"/>
        <end position="67"/>
    </location>
</feature>
<dbReference type="STRING" id="41067.A0A2I2F276"/>
<feature type="compositionally biased region" description="Gly residues" evidence="4">
    <location>
        <begin position="1501"/>
        <end position="1514"/>
    </location>
</feature>
<dbReference type="PANTHER" id="PTHR14027">
    <property type="entry name" value="RNA POLYMERASE-ASSOCIATED PROTEIN CTR9"/>
    <property type="match status" value="1"/>
</dbReference>
<keyword evidence="1" id="KW-0677">Repeat</keyword>
<dbReference type="Pfam" id="PF13181">
    <property type="entry name" value="TPR_8"/>
    <property type="match status" value="1"/>
</dbReference>
<dbReference type="InterPro" id="IPR002123">
    <property type="entry name" value="Plipid/glycerol_acylTrfase"/>
</dbReference>
<dbReference type="OrthoDB" id="343875at2759"/>
<dbReference type="GO" id="GO:0006355">
    <property type="term" value="P:regulation of DNA-templated transcription"/>
    <property type="evidence" value="ECO:0007669"/>
    <property type="project" value="InterPro"/>
</dbReference>
<dbReference type="Gene3D" id="1.25.40.10">
    <property type="entry name" value="Tetratricopeptide repeat domain"/>
    <property type="match status" value="3"/>
</dbReference>
<feature type="transmembrane region" description="Helical" evidence="5">
    <location>
        <begin position="164"/>
        <end position="185"/>
    </location>
</feature>
<dbReference type="SUPFAM" id="SSF48452">
    <property type="entry name" value="TPR-like"/>
    <property type="match status" value="2"/>
</dbReference>
<dbReference type="GO" id="GO:0016593">
    <property type="term" value="C:Cdc73/Paf1 complex"/>
    <property type="evidence" value="ECO:0007669"/>
    <property type="project" value="TreeGrafter"/>
</dbReference>
<proteinExistence type="predicted"/>
<dbReference type="SMART" id="SM00028">
    <property type="entry name" value="TPR"/>
    <property type="match status" value="8"/>
</dbReference>
<keyword evidence="8" id="KW-1185">Reference proteome</keyword>
<keyword evidence="5" id="KW-1133">Transmembrane helix</keyword>
<keyword evidence="2 3" id="KW-0802">TPR repeat</keyword>
<feature type="region of interest" description="Disordered" evidence="4">
    <location>
        <begin position="1432"/>
        <end position="1640"/>
    </location>
</feature>
<dbReference type="SMART" id="SM00563">
    <property type="entry name" value="PlsC"/>
    <property type="match status" value="1"/>
</dbReference>
<feature type="transmembrane region" description="Helical" evidence="5">
    <location>
        <begin position="138"/>
        <end position="158"/>
    </location>
</feature>
<evidence type="ECO:0000313" key="7">
    <source>
        <dbReference type="EMBL" id="PLB34706.1"/>
    </source>
</evidence>
<dbReference type="InterPro" id="IPR011990">
    <property type="entry name" value="TPR-like_helical_dom_sf"/>
</dbReference>
<feature type="repeat" description="TPR" evidence="3">
    <location>
        <begin position="1219"/>
        <end position="1252"/>
    </location>
</feature>
<organism evidence="7 8">
    <name type="scientific">Aspergillus candidus</name>
    <dbReference type="NCBI Taxonomy" id="41067"/>
    <lineage>
        <taxon>Eukaryota</taxon>
        <taxon>Fungi</taxon>
        <taxon>Dikarya</taxon>
        <taxon>Ascomycota</taxon>
        <taxon>Pezizomycotina</taxon>
        <taxon>Eurotiomycetes</taxon>
        <taxon>Eurotiomycetidae</taxon>
        <taxon>Eurotiales</taxon>
        <taxon>Aspergillaceae</taxon>
        <taxon>Aspergillus</taxon>
        <taxon>Aspergillus subgen. Circumdati</taxon>
    </lineage>
</organism>
<feature type="compositionally biased region" description="Acidic residues" evidence="4">
    <location>
        <begin position="1596"/>
        <end position="1607"/>
    </location>
</feature>
<evidence type="ECO:0000256" key="1">
    <source>
        <dbReference type="ARBA" id="ARBA00022737"/>
    </source>
</evidence>
<protein>
    <submittedName>
        <fullName evidence="7">Protein prenylyltransferase</fullName>
    </submittedName>
</protein>
<evidence type="ECO:0000259" key="6">
    <source>
        <dbReference type="SMART" id="SM00563"/>
    </source>
</evidence>
<dbReference type="CDD" id="cd07990">
    <property type="entry name" value="LPLAT_LCLAT1-like"/>
    <property type="match status" value="1"/>
</dbReference>
<keyword evidence="5" id="KW-0812">Transmembrane</keyword>
<evidence type="ECO:0000256" key="3">
    <source>
        <dbReference type="PROSITE-ProRule" id="PRU00339"/>
    </source>
</evidence>
<keyword evidence="5" id="KW-0472">Membrane</keyword>
<feature type="compositionally biased region" description="Basic and acidic residues" evidence="4">
    <location>
        <begin position="1432"/>
        <end position="1447"/>
    </location>
</feature>
<evidence type="ECO:0000256" key="5">
    <source>
        <dbReference type="SAM" id="Phobius"/>
    </source>
</evidence>
<name>A0A2I2F276_ASPCN</name>
<feature type="compositionally biased region" description="Acidic residues" evidence="4">
    <location>
        <begin position="1560"/>
        <end position="1579"/>
    </location>
</feature>
<feature type="region of interest" description="Disordered" evidence="4">
    <location>
        <begin position="1"/>
        <end position="25"/>
    </location>
</feature>
<dbReference type="InterPro" id="IPR032098">
    <property type="entry name" value="Acyltransf_C"/>
</dbReference>
<dbReference type="PANTHER" id="PTHR14027:SF2">
    <property type="entry name" value="RNA POLYMERASE-ASSOCIATED PROTEIN CTR9 HOMOLOG"/>
    <property type="match status" value="1"/>
</dbReference>
<dbReference type="GO" id="GO:0016746">
    <property type="term" value="F:acyltransferase activity"/>
    <property type="evidence" value="ECO:0007669"/>
    <property type="project" value="InterPro"/>
</dbReference>
<dbReference type="Pfam" id="PF16076">
    <property type="entry name" value="Acyltransf_C"/>
    <property type="match status" value="1"/>
</dbReference>
<dbReference type="Proteomes" id="UP000234585">
    <property type="component" value="Unassembled WGS sequence"/>
</dbReference>
<evidence type="ECO:0000256" key="2">
    <source>
        <dbReference type="ARBA" id="ARBA00022803"/>
    </source>
</evidence>
<dbReference type="GO" id="GO:0006368">
    <property type="term" value="P:transcription elongation by RNA polymerase II"/>
    <property type="evidence" value="ECO:0007669"/>
    <property type="project" value="TreeGrafter"/>
</dbReference>
<evidence type="ECO:0000256" key="4">
    <source>
        <dbReference type="SAM" id="MobiDB-lite"/>
    </source>
</evidence>
<dbReference type="RefSeq" id="XP_024668718.1">
    <property type="nucleotide sequence ID" value="XM_024818014.1"/>
</dbReference>
<sequence>MDGSALRHRNQEPPETTSHVARKDEEPRLKHGIPMQVVRSLLLGAWFNCCCFVIFATQLVGAPLYLLNKRWYYSYMASTKQSFGLVITALTQWGCPTYVRVSGDHSVRGQIHLVDGQLKTQFPERLVMIANHQVYTDWIYLWWVAYTNAMHGRIFIILKESLKYIPVVGQGMMFYGFIFMARKWISDKPRLEHRLEKLKARHSGSKSDSPDYDPMWLLIFPEGTNLSPNTKRRSAAYAEKQGYPTPEHVLLPRSTGLFFCLQQLRGTVDWVYDCTVAYEGPPKGSLPDKYFTLRSTYGQGRPPTSVNMYWRRFAVSDIPLEDQAEFDTWLRERWSEKDLLMDQYFETGRFPTELAGTIEAESGSAKQKAVASDGFVEAHVRLASPQNLSCPPPSRNIPISPHISNFKHLSDRNWTSCPNMASVSNGFANGVNGDSLAPANSLANLRFSDIPSAIDIPASTLDSEVEVSLEGLPDDPTELCTLLENEKAAKNFWVIIALAYAKQKQIDHAIDILNKGLASVAHGATKEKLGLLGWVCWLLMLKSRQAPRVASEGELYTEAKTKDYYLQQATSTLNEASRLNPAFPPLFLARGVLSLLRASLHPPRPVRPGTVDTSERVECLRQALKCFDESSRAFGGRNVMAILGRARTHYMLGRYAEALEGYQRALVKMPGLTDPDPRIGIGCCLWQLGFKDQAKVAWERALALNPDSKVANILLAVYYLYDSSRHATTDPSFGSLYKVAMTQYTQKAFKLDKEYPMTCALFGGYFLLRKSYATVETLARKSIEHTDVMQIASDGWYLLGRKAHYEGDLARAAEYYNRSDQARGGGDQGYLPAKFGAVQMQVSNKDLDGAKFRLEKIVQQTKNPECMLLLAALHAEDVFALQRSGSKEDKSAELKKAIGLLESVRSLWKDDAKKIAPDESVLVYLARLYEQTAPEKSMQCLSQLEEMQLAEMGDDERPEGMEDDDAEALRTALRANLPPQLLNNMGCFLYQSERVDAARATFQAALSACVRSQEKSSDLDTDALVTTISYNLGRTYEAADMPDEAKKVYAGLLERHSDYTEANARLTYIALRQSPTDEGPKRMGKLYEADSTNLEVRALFGWYLSKSKKRTANLAEDPEQRHYKHTLQYFDKHDRYSLTGMGNVHLLTARDMRRETDTEREKRRRMYERAVEFFDKALQLDGRNAYAAQGIGIALVDDRKDYSAAVQIFSKIRDTLRDASVYLNLGHVYAELRQYTRSIEHYEAALSKDRARDAQILACLGRVWLLRGKQEASLSAMQTALEYARRAHSVAPGQVHLEFNVAFVQNQIASLAYGLGETQRTVADLEAAAEGLRQAVETFGRLAAGKNPPYPAGALEQRANMGKTINKQLERALQSQRTYEEQNAAKLQQARAAREAELARRAEAVKQAQAVEQERKQKVAAERQQLIEDAQRLAEQRAADDHAREQAELTTDEETGDRVKRRKKASGGGGGGGGGASSKRKKRSQRRDTDGDSFVSDGEEGAVGGGDSSGGESGGEAAPKKRRRLERRSGGKASSKYKSSEMVVDSDEEEDGGGSPAGSDGDEEMRDGGEDDREEEQEQEVVQRRRAKQKARRIADDDEEEEDEGEEGTGATTGGGGEVGGHEGGQESGDDEEHEDDGLF</sequence>
<dbReference type="InterPro" id="IPR031101">
    <property type="entry name" value="Ctr9"/>
</dbReference>
<reference evidence="7 8" key="1">
    <citation type="submission" date="2017-12" db="EMBL/GenBank/DDBJ databases">
        <authorList>
            <consortium name="DOE Joint Genome Institute"/>
            <person name="Haridas S."/>
            <person name="Kjaerbolling I."/>
            <person name="Vesth T.C."/>
            <person name="Frisvad J.C."/>
            <person name="Nybo J.L."/>
            <person name="Theobald S."/>
            <person name="Kuo A."/>
            <person name="Bowyer P."/>
            <person name="Matsuda Y."/>
            <person name="Mondo S."/>
            <person name="Lyhne E.K."/>
            <person name="Kogle M.E."/>
            <person name="Clum A."/>
            <person name="Lipzen A."/>
            <person name="Salamov A."/>
            <person name="Ngan C.Y."/>
            <person name="Daum C."/>
            <person name="Chiniquy J."/>
            <person name="Barry K."/>
            <person name="LaButti K."/>
            <person name="Simmons B.A."/>
            <person name="Magnuson J.K."/>
            <person name="Mortensen U.H."/>
            <person name="Larsen T.O."/>
            <person name="Grigoriev I.V."/>
            <person name="Baker S.E."/>
            <person name="Andersen M.R."/>
            <person name="Nordberg H.P."/>
            <person name="Cantor M.N."/>
            <person name="Hua S.X."/>
        </authorList>
    </citation>
    <scope>NUCLEOTIDE SEQUENCE [LARGE SCALE GENOMIC DNA]</scope>
    <source>
        <strain evidence="7 8">CBS 102.13</strain>
    </source>
</reference>
<dbReference type="GeneID" id="36525174"/>
<feature type="compositionally biased region" description="Low complexity" evidence="4">
    <location>
        <begin position="1531"/>
        <end position="1543"/>
    </location>
</feature>
<feature type="domain" description="Phospholipid/glycerol acyltransferase" evidence="6">
    <location>
        <begin position="126"/>
        <end position="258"/>
    </location>
</feature>
<dbReference type="FunFam" id="1.25.40.10:FF:000745">
    <property type="entry name" value="RNA polymerase II transcription elongation factor (Ctr9)"/>
    <property type="match status" value="1"/>
</dbReference>
<feature type="compositionally biased region" description="Acidic residues" evidence="4">
    <location>
        <begin position="1628"/>
        <end position="1640"/>
    </location>
</feature>
<feature type="compositionally biased region" description="Gly residues" evidence="4">
    <location>
        <begin position="1466"/>
        <end position="1476"/>
    </location>
</feature>
<dbReference type="SUPFAM" id="SSF69593">
    <property type="entry name" value="Glycerol-3-phosphate (1)-acyltransferase"/>
    <property type="match status" value="1"/>
</dbReference>
<dbReference type="Pfam" id="PF13432">
    <property type="entry name" value="TPR_16"/>
    <property type="match status" value="1"/>
</dbReference>